<dbReference type="GO" id="GO:0005886">
    <property type="term" value="C:plasma membrane"/>
    <property type="evidence" value="ECO:0007669"/>
    <property type="project" value="UniProtKB-SubCell"/>
</dbReference>
<evidence type="ECO:0000256" key="1">
    <source>
        <dbReference type="ARBA" id="ARBA00004162"/>
    </source>
</evidence>
<organism evidence="11">
    <name type="scientific">freshwater metagenome</name>
    <dbReference type="NCBI Taxonomy" id="449393"/>
    <lineage>
        <taxon>unclassified sequences</taxon>
        <taxon>metagenomes</taxon>
        <taxon>ecological metagenomes</taxon>
    </lineage>
</organism>
<keyword evidence="5" id="KW-0653">Protein transport</keyword>
<dbReference type="Pfam" id="PF02416">
    <property type="entry name" value="TatA_B_E"/>
    <property type="match status" value="1"/>
</dbReference>
<dbReference type="InterPro" id="IPR003369">
    <property type="entry name" value="TatA/B/E"/>
</dbReference>
<dbReference type="InterPro" id="IPR006312">
    <property type="entry name" value="TatA/E"/>
</dbReference>
<dbReference type="GO" id="GO:0043953">
    <property type="term" value="P:protein transport by the Tat complex"/>
    <property type="evidence" value="ECO:0007669"/>
    <property type="project" value="InterPro"/>
</dbReference>
<evidence type="ECO:0000256" key="6">
    <source>
        <dbReference type="ARBA" id="ARBA00022989"/>
    </source>
</evidence>
<feature type="region of interest" description="Disordered" evidence="9">
    <location>
        <begin position="41"/>
        <end position="60"/>
    </location>
</feature>
<keyword evidence="2" id="KW-0813">Transport</keyword>
<proteinExistence type="inferred from homology"/>
<comment type="subcellular location">
    <subcellularLocation>
        <location evidence="1">Cell membrane</location>
        <topology evidence="1">Single-pass membrane protein</topology>
    </subcellularLocation>
</comment>
<keyword evidence="6 10" id="KW-1133">Transmembrane helix</keyword>
<gene>
    <name evidence="11" type="ORF">UFOPK1740_00230</name>
</gene>
<dbReference type="PANTHER" id="PTHR42982:SF8">
    <property type="entry name" value="SEC-INDEPENDENT PROTEIN TRANSLOCASE PROTEIN TATA"/>
    <property type="match status" value="1"/>
</dbReference>
<keyword evidence="3" id="KW-1003">Cell membrane</keyword>
<dbReference type="Gene3D" id="1.20.5.3310">
    <property type="match status" value="1"/>
</dbReference>
<keyword evidence="8 10" id="KW-0472">Membrane</keyword>
<evidence type="ECO:0000256" key="7">
    <source>
        <dbReference type="ARBA" id="ARBA00023010"/>
    </source>
</evidence>
<dbReference type="NCBIfam" id="TIGR01411">
    <property type="entry name" value="tatAE"/>
    <property type="match status" value="1"/>
</dbReference>
<keyword evidence="4 10" id="KW-0812">Transmembrane</keyword>
<dbReference type="AlphaFoldDB" id="A0A6J6E3I8"/>
<evidence type="ECO:0000256" key="10">
    <source>
        <dbReference type="SAM" id="Phobius"/>
    </source>
</evidence>
<sequence length="60" mass="6760">MFKQLGPTELMIILFIILLLFGAKRMPDMARSLGRSVRILKAETKNDGTKSDEQPKNPEA</sequence>
<accession>A0A6J6E3I8</accession>
<evidence type="ECO:0000256" key="8">
    <source>
        <dbReference type="ARBA" id="ARBA00023136"/>
    </source>
</evidence>
<dbReference type="EMBL" id="CAEZTU010000006">
    <property type="protein sequence ID" value="CAB4570941.1"/>
    <property type="molecule type" value="Genomic_DNA"/>
</dbReference>
<name>A0A6J6E3I8_9ZZZZ</name>
<evidence type="ECO:0000256" key="5">
    <source>
        <dbReference type="ARBA" id="ARBA00022927"/>
    </source>
</evidence>
<evidence type="ECO:0000256" key="2">
    <source>
        <dbReference type="ARBA" id="ARBA00022448"/>
    </source>
</evidence>
<reference evidence="11" key="1">
    <citation type="submission" date="2020-05" db="EMBL/GenBank/DDBJ databases">
        <authorList>
            <person name="Chiriac C."/>
            <person name="Salcher M."/>
            <person name="Ghai R."/>
            <person name="Kavagutti S V."/>
        </authorList>
    </citation>
    <scope>NUCLEOTIDE SEQUENCE</scope>
</reference>
<evidence type="ECO:0000256" key="9">
    <source>
        <dbReference type="SAM" id="MobiDB-lite"/>
    </source>
</evidence>
<feature type="transmembrane region" description="Helical" evidence="10">
    <location>
        <begin position="6"/>
        <end position="23"/>
    </location>
</feature>
<dbReference type="PANTHER" id="PTHR42982">
    <property type="entry name" value="SEC-INDEPENDENT PROTEIN TRANSLOCASE PROTEIN TATA"/>
    <property type="match status" value="1"/>
</dbReference>
<protein>
    <submittedName>
        <fullName evidence="11">Unannotated protein</fullName>
    </submittedName>
</protein>
<evidence type="ECO:0000313" key="11">
    <source>
        <dbReference type="EMBL" id="CAB4570941.1"/>
    </source>
</evidence>
<dbReference type="HAMAP" id="MF_00236">
    <property type="entry name" value="TatA_E"/>
    <property type="match status" value="1"/>
</dbReference>
<keyword evidence="7" id="KW-0811">Translocation</keyword>
<evidence type="ECO:0000256" key="3">
    <source>
        <dbReference type="ARBA" id="ARBA00022475"/>
    </source>
</evidence>
<evidence type="ECO:0000256" key="4">
    <source>
        <dbReference type="ARBA" id="ARBA00022692"/>
    </source>
</evidence>